<accession>A0A6M0K0G3</accession>
<evidence type="ECO:0000259" key="1">
    <source>
        <dbReference type="Pfam" id="PF03413"/>
    </source>
</evidence>
<dbReference type="InterPro" id="IPR025711">
    <property type="entry name" value="PepSY"/>
</dbReference>
<dbReference type="AlphaFoldDB" id="A0A6M0K0G3"/>
<dbReference type="Proteomes" id="UP000483379">
    <property type="component" value="Unassembled WGS sequence"/>
</dbReference>
<feature type="domain" description="PepSY" evidence="1">
    <location>
        <begin position="46"/>
        <end position="101"/>
    </location>
</feature>
<protein>
    <submittedName>
        <fullName evidence="2">Peptidase M4</fullName>
    </submittedName>
</protein>
<gene>
    <name evidence="2" type="ORF">G3446_09325</name>
</gene>
<keyword evidence="3" id="KW-1185">Reference proteome</keyword>
<proteinExistence type="predicted"/>
<dbReference type="Pfam" id="PF03413">
    <property type="entry name" value="PepSY"/>
    <property type="match status" value="1"/>
</dbReference>
<dbReference type="EMBL" id="JAAIJQ010000022">
    <property type="protein sequence ID" value="NEV62087.1"/>
    <property type="molecule type" value="Genomic_DNA"/>
</dbReference>
<sequence length="104" mass="11468">MIVALLLFWSGGLTLALADRGGYGHGYSHDHDRARHALERGEVRPVEEILAAARDAVPGEVVGLELEHEDGHWVYEVKVIAEDGRLMEVLVNGADARVLEWEAD</sequence>
<comment type="caution">
    <text evidence="2">The sequence shown here is derived from an EMBL/GenBank/DDBJ whole genome shotgun (WGS) entry which is preliminary data.</text>
</comment>
<reference evidence="2 3" key="1">
    <citation type="submission" date="2020-02" db="EMBL/GenBank/DDBJ databases">
        <title>Genome sequences of Thiorhodococcus mannitoliphagus and Thiorhodococcus minor, purple sulfur photosynthetic bacteria in the gammaproteobacterial family, Chromatiaceae.</title>
        <authorList>
            <person name="Aviles F.A."/>
            <person name="Meyer T.E."/>
            <person name="Kyndt J.A."/>
        </authorList>
    </citation>
    <scope>NUCLEOTIDE SEQUENCE [LARGE SCALE GENOMIC DNA]</scope>
    <source>
        <strain evidence="2 3">DSM 11518</strain>
    </source>
</reference>
<dbReference type="Gene3D" id="3.10.450.40">
    <property type="match status" value="1"/>
</dbReference>
<evidence type="ECO:0000313" key="3">
    <source>
        <dbReference type="Proteomes" id="UP000483379"/>
    </source>
</evidence>
<organism evidence="2 3">
    <name type="scientific">Thiorhodococcus minor</name>
    <dbReference type="NCBI Taxonomy" id="57489"/>
    <lineage>
        <taxon>Bacteria</taxon>
        <taxon>Pseudomonadati</taxon>
        <taxon>Pseudomonadota</taxon>
        <taxon>Gammaproteobacteria</taxon>
        <taxon>Chromatiales</taxon>
        <taxon>Chromatiaceae</taxon>
        <taxon>Thiorhodococcus</taxon>
    </lineage>
</organism>
<evidence type="ECO:0000313" key="2">
    <source>
        <dbReference type="EMBL" id="NEV62087.1"/>
    </source>
</evidence>
<name>A0A6M0K0G3_9GAMM</name>